<keyword evidence="2" id="KW-1185">Reference proteome</keyword>
<organism evidence="1 2">
    <name type="scientific">Psychrobacillus glaciei</name>
    <dbReference type="NCBI Taxonomy" id="2283160"/>
    <lineage>
        <taxon>Bacteria</taxon>
        <taxon>Bacillati</taxon>
        <taxon>Bacillota</taxon>
        <taxon>Bacilli</taxon>
        <taxon>Bacillales</taxon>
        <taxon>Bacillaceae</taxon>
        <taxon>Psychrobacillus</taxon>
    </lineage>
</organism>
<evidence type="ECO:0000313" key="1">
    <source>
        <dbReference type="EMBL" id="QFF99250.1"/>
    </source>
</evidence>
<dbReference type="AlphaFoldDB" id="A0A5J6SMK7"/>
<gene>
    <name evidence="1" type="ORF">PB01_10640</name>
</gene>
<accession>A0A5J6SMK7</accession>
<name>A0A5J6SMK7_9BACI</name>
<proteinExistence type="predicted"/>
<protein>
    <submittedName>
        <fullName evidence="1">Carbon monoxide dehydrogenase</fullName>
    </submittedName>
</protein>
<dbReference type="KEGG" id="psyo:PB01_10640"/>
<reference evidence="1 2" key="1">
    <citation type="submission" date="2018-07" db="EMBL/GenBank/DDBJ databases">
        <title>Complete genome sequence of Psychrobacillus sp. PB01, isolated from iceberg, and comparative genome analysis of Psychrobacillus strains.</title>
        <authorList>
            <person name="Lee P.C."/>
        </authorList>
    </citation>
    <scope>NUCLEOTIDE SEQUENCE [LARGE SCALE GENOMIC DNA]</scope>
    <source>
        <strain evidence="1 2">PB01</strain>
    </source>
</reference>
<sequence>MFILSYLVHQVNMNNIFSINAIGYISVKDAVREFENHFKKDVTLPKIKPAILFTNQFGRFYEDREYNINDLLKIKFVNEKAVENNYKIDIRPLKNKIIFKDRENQKAYTLKNGEKAIYFEHQLFNFLVFENNNWQYMFGIDKRLSKVTPGLVEIANSIE</sequence>
<dbReference type="Proteomes" id="UP000325517">
    <property type="component" value="Chromosome"/>
</dbReference>
<evidence type="ECO:0000313" key="2">
    <source>
        <dbReference type="Proteomes" id="UP000325517"/>
    </source>
</evidence>
<dbReference type="EMBL" id="CP031223">
    <property type="protein sequence ID" value="QFF99250.1"/>
    <property type="molecule type" value="Genomic_DNA"/>
</dbReference>